<dbReference type="RefSeq" id="WP_162532691.1">
    <property type="nucleotide sequence ID" value="NZ_CP023994.1"/>
</dbReference>
<evidence type="ECO:0000313" key="2">
    <source>
        <dbReference type="EMBL" id="AWR21836.1"/>
    </source>
</evidence>
<name>A0A2Z3S0Q6_9MICO</name>
<dbReference type="Proteomes" id="UP000246894">
    <property type="component" value="Chromosome"/>
</dbReference>
<accession>A0A2Z3S0Q6</accession>
<keyword evidence="1" id="KW-0812">Transmembrane</keyword>
<proteinExistence type="predicted"/>
<gene>
    <name evidence="2" type="ORF">AURMO_01244</name>
</gene>
<evidence type="ECO:0000256" key="1">
    <source>
        <dbReference type="SAM" id="Phobius"/>
    </source>
</evidence>
<evidence type="ECO:0000313" key="3">
    <source>
        <dbReference type="Proteomes" id="UP000246894"/>
    </source>
</evidence>
<dbReference type="AlphaFoldDB" id="A0A2Z3S0Q6"/>
<feature type="transmembrane region" description="Helical" evidence="1">
    <location>
        <begin position="171"/>
        <end position="189"/>
    </location>
</feature>
<dbReference type="EMBL" id="CP023994">
    <property type="protein sequence ID" value="AWR21836.1"/>
    <property type="molecule type" value="Genomic_DNA"/>
</dbReference>
<feature type="transmembrane region" description="Helical" evidence="1">
    <location>
        <begin position="90"/>
        <end position="108"/>
    </location>
</feature>
<reference evidence="2 3" key="1">
    <citation type="submission" date="2017-10" db="EMBL/GenBank/DDBJ databases">
        <title>Genome of an Actinobacterium that displays light-enhanced growth.</title>
        <authorList>
            <person name="Maresca J.A."/>
            <person name="Hempel P."/>
            <person name="Shevchenko O."/>
            <person name="Miller K.J."/>
            <person name="Hahn M.W."/>
        </authorList>
    </citation>
    <scope>NUCLEOTIDE SEQUENCE [LARGE SCALE GENOMIC DNA]</scope>
    <source>
        <strain evidence="2 3">MWH-Mo1</strain>
    </source>
</reference>
<organism evidence="2 3">
    <name type="scientific">Aurantimicrobium photophilum</name>
    <dbReference type="NCBI Taxonomy" id="1987356"/>
    <lineage>
        <taxon>Bacteria</taxon>
        <taxon>Bacillati</taxon>
        <taxon>Actinomycetota</taxon>
        <taxon>Actinomycetes</taxon>
        <taxon>Micrococcales</taxon>
        <taxon>Microbacteriaceae</taxon>
        <taxon>Aurantimicrobium</taxon>
    </lineage>
</organism>
<keyword evidence="3" id="KW-1185">Reference proteome</keyword>
<feature type="transmembrane region" description="Helical" evidence="1">
    <location>
        <begin position="128"/>
        <end position="151"/>
    </location>
</feature>
<keyword evidence="1" id="KW-1133">Transmembrane helix</keyword>
<dbReference type="KEGG" id="aum:AURMO_01244"/>
<protein>
    <submittedName>
        <fullName evidence="2">Uncharacterized protein</fullName>
    </submittedName>
</protein>
<feature type="transmembrane region" description="Helical" evidence="1">
    <location>
        <begin position="9"/>
        <end position="27"/>
    </location>
</feature>
<sequence length="195" mass="21614">MTTGVIKPRWSLSAILWICVLGIMAGFQTWRGAYVDGILFFALVAMLVLDRLTGGQIVIFKKPIVAPKIVTIGITGVLGVVLVLAPRHSWIDLAVFIAIGVTVLIVAWEPAPERVKRPRKAMLRSMWFWSIAAVVLCLWEATAFILSVTLPNGYLYFPTISVLLDPFVETLGGRIVFVGLWLAAGYGLLRFWRKS</sequence>
<feature type="transmembrane region" description="Helical" evidence="1">
    <location>
        <begin position="33"/>
        <end position="52"/>
    </location>
</feature>
<keyword evidence="1" id="KW-0472">Membrane</keyword>
<feature type="transmembrane region" description="Helical" evidence="1">
    <location>
        <begin position="64"/>
        <end position="84"/>
    </location>
</feature>